<comment type="subunit">
    <text evidence="4">The complex is composed of two ATP-binding proteins (MlaF), two transmembrane proteins (MlaE), two cytoplasmic solute-binding proteins (MlaB) and six periplasmic solute-binding proteins (MlaD).</text>
</comment>
<dbReference type="PANTHER" id="PTHR30188">
    <property type="entry name" value="ABC TRANSPORTER PERMEASE PROTEIN-RELATED"/>
    <property type="match status" value="1"/>
</dbReference>
<dbReference type="STRING" id="83771.SAMN02910357_02497"/>
<evidence type="ECO:0000256" key="7">
    <source>
        <dbReference type="ARBA" id="ARBA00022475"/>
    </source>
</evidence>
<keyword evidence="7" id="KW-1003">Cell membrane</keyword>
<sequence length="257" mass="27556">MTDLLGILGRYALKKISSLGRSTVIFIHSIFAIPNLKKSFPLLINQIYFVGVQSIIIILVSGLFIGMVLGLQGFNILKDFMATGSLGTLVALSIIRELGPVVTALLYAGRAGSALTAEIGQLKASEQLSAMEMMAVDPLRRIIAPRFWAGLISMPILSLLFCLIGIYGGKLVGVDWLGIDDGIFWSGMQASVDVIEDLGPMVIKAAVFGFVCTWIALFNGYDCRPTSEGISRATTATVVQSSLAVLGLDFILTALMF</sequence>
<evidence type="ECO:0000256" key="8">
    <source>
        <dbReference type="ARBA" id="ARBA00022519"/>
    </source>
</evidence>
<dbReference type="InterPro" id="IPR030802">
    <property type="entry name" value="Permease_MalE"/>
</dbReference>
<evidence type="ECO:0000256" key="4">
    <source>
        <dbReference type="ARBA" id="ARBA00011380"/>
    </source>
</evidence>
<dbReference type="AlphaFoldDB" id="A0A1T4V329"/>
<dbReference type="NCBIfam" id="TIGR00056">
    <property type="entry name" value="MlaE family lipid ABC transporter permease subunit"/>
    <property type="match status" value="1"/>
</dbReference>
<accession>A0A1T4V329</accession>
<evidence type="ECO:0000256" key="1">
    <source>
        <dbReference type="ARBA" id="ARBA00002460"/>
    </source>
</evidence>
<keyword evidence="6" id="KW-0813">Transport</keyword>
<dbReference type="InterPro" id="IPR053408">
    <property type="entry name" value="MlaE_Permease"/>
</dbReference>
<proteinExistence type="inferred from homology"/>
<comment type="function">
    <text evidence="1">Part of the ABC transporter complex MlaFEDB, which is involved in a phospholipid transport pathway that maintains lipid asymmetry in the outer membrane by retrograde trafficking of phospholipids from the outer membrane to the inner membrane. Probably responsible for the translocation of the substrate across the membrane.</text>
</comment>
<keyword evidence="10 12" id="KW-1133">Transmembrane helix</keyword>
<dbReference type="NCBIfam" id="NF033619">
    <property type="entry name" value="perm_MlaE_1"/>
    <property type="match status" value="1"/>
</dbReference>
<dbReference type="Pfam" id="PF02405">
    <property type="entry name" value="MlaE"/>
    <property type="match status" value="1"/>
</dbReference>
<feature type="transmembrane region" description="Helical" evidence="12">
    <location>
        <begin position="147"/>
        <end position="167"/>
    </location>
</feature>
<evidence type="ECO:0000256" key="9">
    <source>
        <dbReference type="ARBA" id="ARBA00022692"/>
    </source>
</evidence>
<name>A0A1T4V329_9GAMM</name>
<evidence type="ECO:0000256" key="2">
    <source>
        <dbReference type="ARBA" id="ARBA00004429"/>
    </source>
</evidence>
<evidence type="ECO:0000313" key="14">
    <source>
        <dbReference type="Proteomes" id="UP000242432"/>
    </source>
</evidence>
<keyword evidence="8 12" id="KW-0997">Cell inner membrane</keyword>
<keyword evidence="9 12" id="KW-0812">Transmembrane</keyword>
<reference evidence="14" key="1">
    <citation type="submission" date="2017-02" db="EMBL/GenBank/DDBJ databases">
        <authorList>
            <person name="Varghese N."/>
            <person name="Submissions S."/>
        </authorList>
    </citation>
    <scope>NUCLEOTIDE SEQUENCE [LARGE SCALE GENOMIC DNA]</scope>
    <source>
        <strain evidence="14">DSM 3072</strain>
    </source>
</reference>
<feature type="transmembrane region" description="Helical" evidence="12">
    <location>
        <begin position="233"/>
        <end position="256"/>
    </location>
</feature>
<feature type="transmembrane region" description="Helical" evidence="12">
    <location>
        <begin position="201"/>
        <end position="221"/>
    </location>
</feature>
<keyword evidence="14" id="KW-1185">Reference proteome</keyword>
<evidence type="ECO:0000256" key="6">
    <source>
        <dbReference type="ARBA" id="ARBA00022448"/>
    </source>
</evidence>
<protein>
    <recommendedName>
        <fullName evidence="5">Intermembrane phospholipid transport system permease protein MlaE</fullName>
    </recommendedName>
</protein>
<evidence type="ECO:0000256" key="10">
    <source>
        <dbReference type="ARBA" id="ARBA00022989"/>
    </source>
</evidence>
<dbReference type="Proteomes" id="UP000242432">
    <property type="component" value="Unassembled WGS sequence"/>
</dbReference>
<keyword evidence="11 12" id="KW-0472">Membrane</keyword>
<evidence type="ECO:0000256" key="11">
    <source>
        <dbReference type="ARBA" id="ARBA00023136"/>
    </source>
</evidence>
<dbReference type="PANTHER" id="PTHR30188:SF4">
    <property type="entry name" value="PROTEIN TRIGALACTOSYLDIACYLGLYCEROL 1, CHLOROPLASTIC"/>
    <property type="match status" value="1"/>
</dbReference>
<evidence type="ECO:0000256" key="3">
    <source>
        <dbReference type="ARBA" id="ARBA00007556"/>
    </source>
</evidence>
<feature type="transmembrane region" description="Helical" evidence="12">
    <location>
        <begin position="18"/>
        <end position="36"/>
    </location>
</feature>
<dbReference type="EMBL" id="FUXX01000007">
    <property type="protein sequence ID" value="SKA59359.1"/>
    <property type="molecule type" value="Genomic_DNA"/>
</dbReference>
<comment type="subcellular location">
    <subcellularLocation>
        <location evidence="2 12">Cell inner membrane</location>
        <topology evidence="2 12">Multi-pass membrane protein</topology>
    </subcellularLocation>
</comment>
<dbReference type="InterPro" id="IPR003453">
    <property type="entry name" value="ABC_MlaE_roteobac"/>
</dbReference>
<feature type="transmembrane region" description="Helical" evidence="12">
    <location>
        <begin position="48"/>
        <end position="71"/>
    </location>
</feature>
<dbReference type="GO" id="GO:0043190">
    <property type="term" value="C:ATP-binding cassette (ABC) transporter complex"/>
    <property type="evidence" value="ECO:0007669"/>
    <property type="project" value="InterPro"/>
</dbReference>
<evidence type="ECO:0000256" key="12">
    <source>
        <dbReference type="RuleBase" id="RU362044"/>
    </source>
</evidence>
<comment type="similarity">
    <text evidence="3 12">Belongs to the MlaE permease family.</text>
</comment>
<dbReference type="RefSeq" id="WP_078928220.1">
    <property type="nucleotide sequence ID" value="NZ_FUXX01000007.1"/>
</dbReference>
<gene>
    <name evidence="13" type="ORF">SAMN02745213_00668</name>
</gene>
<organism evidence="13 14">
    <name type="scientific">Succinivibrio dextrinosolvens DSM 3072</name>
    <dbReference type="NCBI Taxonomy" id="1123324"/>
    <lineage>
        <taxon>Bacteria</taxon>
        <taxon>Pseudomonadati</taxon>
        <taxon>Pseudomonadota</taxon>
        <taxon>Gammaproteobacteria</taxon>
        <taxon>Aeromonadales</taxon>
        <taxon>Succinivibrionaceae</taxon>
        <taxon>Succinivibrio</taxon>
    </lineage>
</organism>
<evidence type="ECO:0000313" key="13">
    <source>
        <dbReference type="EMBL" id="SKA59359.1"/>
    </source>
</evidence>
<evidence type="ECO:0000256" key="5">
    <source>
        <dbReference type="ARBA" id="ARBA00020857"/>
    </source>
</evidence>
<dbReference type="GO" id="GO:0005548">
    <property type="term" value="F:phospholipid transporter activity"/>
    <property type="evidence" value="ECO:0007669"/>
    <property type="project" value="TreeGrafter"/>
</dbReference>